<dbReference type="InterPro" id="IPR000834">
    <property type="entry name" value="Peptidase_M14"/>
</dbReference>
<dbReference type="Pfam" id="PF00246">
    <property type="entry name" value="Peptidase_M14"/>
    <property type="match status" value="1"/>
</dbReference>
<comment type="caution">
    <text evidence="4">The sequence shown here is derived from an EMBL/GenBank/DDBJ whole genome shotgun (WGS) entry which is preliminary data.</text>
</comment>
<dbReference type="SUPFAM" id="SSF53187">
    <property type="entry name" value="Zn-dependent exopeptidases"/>
    <property type="match status" value="1"/>
</dbReference>
<evidence type="ECO:0000256" key="2">
    <source>
        <dbReference type="SAM" id="SignalP"/>
    </source>
</evidence>
<protein>
    <submittedName>
        <fullName evidence="4">M14 family zinc carboxypeptidase</fullName>
    </submittedName>
</protein>
<feature type="domain" description="Peptidase M14" evidence="3">
    <location>
        <begin position="25"/>
        <end position="283"/>
    </location>
</feature>
<dbReference type="Proteomes" id="UP001595690">
    <property type="component" value="Unassembled WGS sequence"/>
</dbReference>
<evidence type="ECO:0000313" key="4">
    <source>
        <dbReference type="EMBL" id="MFC3894394.1"/>
    </source>
</evidence>
<keyword evidence="4" id="KW-0378">Hydrolase</keyword>
<keyword evidence="4" id="KW-0121">Carboxypeptidase</keyword>
<dbReference type="PROSITE" id="PS52035">
    <property type="entry name" value="PEPTIDASE_M14"/>
    <property type="match status" value="1"/>
</dbReference>
<feature type="signal peptide" evidence="2">
    <location>
        <begin position="1"/>
        <end position="22"/>
    </location>
</feature>
<name>A0ABV8BXE2_9PSEU</name>
<feature type="chain" id="PRO_5045416620" evidence="2">
    <location>
        <begin position="23"/>
        <end position="390"/>
    </location>
</feature>
<dbReference type="EMBL" id="JBHRZI010000017">
    <property type="protein sequence ID" value="MFC3894394.1"/>
    <property type="molecule type" value="Genomic_DNA"/>
</dbReference>
<sequence length="390" mass="42083">MRGLLIALLTAVSSLVAVPAVAAPALRTGFELTGKWTTEAEEQAYLRATGLPVSEIGVTAQGRPIQLVRVGSRTARTVVLFICSQHGDEPAGREACLIRMRSLPRSSSVTYLFVPNANPDGRVLDTRGNSLGTDINRDHLLLRSAEARAMAEVIRDWKPDVIHDLHEFGPSAPYYVKDVLWLWPRNLNVSDGVHSLSETLSRSYVRPAVEAAGRTSGVYGIYVDPVTGEPIRQVAGDHQERILRNTGGLKHGMGLLVETNDTGTPAFRVESHLKALDGTQSFVGSNQAAIESATARSRAVRTGPVYFGGADNQPPDPSDVVATPPCGYVLTGAEYREFGDELALHGITSQYLRGGDRIVPLKQEARALIPLLLDARADEPLLKAQPVAQC</sequence>
<keyword evidence="2" id="KW-0732">Signal</keyword>
<feature type="active site" description="Proton donor/acceptor" evidence="1">
    <location>
        <position position="258"/>
    </location>
</feature>
<evidence type="ECO:0000256" key="1">
    <source>
        <dbReference type="PROSITE-ProRule" id="PRU01379"/>
    </source>
</evidence>
<keyword evidence="4" id="KW-0645">Protease</keyword>
<gene>
    <name evidence="4" type="ORF">ACFOWZ_23180</name>
</gene>
<proteinExistence type="inferred from homology"/>
<keyword evidence="5" id="KW-1185">Reference proteome</keyword>
<evidence type="ECO:0000259" key="3">
    <source>
        <dbReference type="PROSITE" id="PS52035"/>
    </source>
</evidence>
<organism evidence="4 5">
    <name type="scientific">Lentzea rhizosphaerae</name>
    <dbReference type="NCBI Taxonomy" id="2041025"/>
    <lineage>
        <taxon>Bacteria</taxon>
        <taxon>Bacillati</taxon>
        <taxon>Actinomycetota</taxon>
        <taxon>Actinomycetes</taxon>
        <taxon>Pseudonocardiales</taxon>
        <taxon>Pseudonocardiaceae</taxon>
        <taxon>Lentzea</taxon>
    </lineage>
</organism>
<comment type="similarity">
    <text evidence="1">Belongs to the peptidase M14 family.</text>
</comment>
<accession>A0ABV8BXE2</accession>
<reference evidence="5" key="1">
    <citation type="journal article" date="2019" name="Int. J. Syst. Evol. Microbiol.">
        <title>The Global Catalogue of Microorganisms (GCM) 10K type strain sequencing project: providing services to taxonomists for standard genome sequencing and annotation.</title>
        <authorList>
            <consortium name="The Broad Institute Genomics Platform"/>
            <consortium name="The Broad Institute Genome Sequencing Center for Infectious Disease"/>
            <person name="Wu L."/>
            <person name="Ma J."/>
        </authorList>
    </citation>
    <scope>NUCLEOTIDE SEQUENCE [LARGE SCALE GENOMIC DNA]</scope>
    <source>
        <strain evidence="5">CGMCC 4.7405</strain>
    </source>
</reference>
<dbReference type="RefSeq" id="WP_382375724.1">
    <property type="nucleotide sequence ID" value="NZ_JBHRZI010000017.1"/>
</dbReference>
<dbReference type="GO" id="GO:0004180">
    <property type="term" value="F:carboxypeptidase activity"/>
    <property type="evidence" value="ECO:0007669"/>
    <property type="project" value="UniProtKB-KW"/>
</dbReference>
<dbReference type="Gene3D" id="3.40.630.10">
    <property type="entry name" value="Zn peptidases"/>
    <property type="match status" value="1"/>
</dbReference>
<evidence type="ECO:0000313" key="5">
    <source>
        <dbReference type="Proteomes" id="UP001595690"/>
    </source>
</evidence>